<dbReference type="EMBL" id="PGLV01000001">
    <property type="protein sequence ID" value="POZ55825.1"/>
    <property type="molecule type" value="Genomic_DNA"/>
</dbReference>
<dbReference type="AlphaFoldDB" id="A0A2S5CYB9"/>
<dbReference type="Pfam" id="PF15570">
    <property type="entry name" value="Imm43"/>
    <property type="match status" value="1"/>
</dbReference>
<name>A0A2S5CYB9_LYSSH</name>
<reference evidence="2 3" key="1">
    <citation type="submission" date="2017-11" db="EMBL/GenBank/DDBJ databases">
        <title>Genome sequence of Lysinibacillus sphaericus, a lignin-degrading bacteria isolated from municipal solid waste soil.</title>
        <authorList>
            <person name="Persinoti G.F."/>
            <person name="Paixao D.A."/>
            <person name="Bugg T.D."/>
            <person name="Squina F.M."/>
        </authorList>
    </citation>
    <scope>NUCLEOTIDE SEQUENCE [LARGE SCALE GENOMIC DNA]</scope>
    <source>
        <strain evidence="2 3">A1</strain>
    </source>
</reference>
<accession>A0A2S5CYB9</accession>
<evidence type="ECO:0000313" key="3">
    <source>
        <dbReference type="Proteomes" id="UP000237319"/>
    </source>
</evidence>
<evidence type="ECO:0000313" key="2">
    <source>
        <dbReference type="EMBL" id="POZ55825.1"/>
    </source>
</evidence>
<gene>
    <name evidence="2" type="ORF">LYSIN_00608</name>
</gene>
<evidence type="ECO:0000259" key="1">
    <source>
        <dbReference type="Pfam" id="PF15570"/>
    </source>
</evidence>
<dbReference type="Proteomes" id="UP000237319">
    <property type="component" value="Unassembled WGS sequence"/>
</dbReference>
<feature type="domain" description="Immunity protein 43" evidence="1">
    <location>
        <begin position="10"/>
        <end position="199"/>
    </location>
</feature>
<keyword evidence="3" id="KW-1185">Reference proteome</keyword>
<dbReference type="RefSeq" id="WP_103976265.1">
    <property type="nucleotide sequence ID" value="NZ_PGLV01000001.1"/>
</dbReference>
<protein>
    <recommendedName>
        <fullName evidence="1">Immunity protein 43 domain-containing protein</fullName>
    </recommendedName>
</protein>
<sequence length="205" mass="24578">MGNNFAIFEKEDKFCPILLEGILHTEFFEKNPFEARESDAGEWRTTKNIMTDLPEELWFVSKDRNYSFDLRWKRDGFFVSIEFLNLLNKFEIGNFHYTKLHMVNKHKESITSKEYYYVRFYNRLEDVIDMDRSNIEFYKQNGRMKKIWDLQLKKSNNLPDVFLINNSKLLSILFCSEEFKKEAEKLNLNGITFVPSNEADVFKPS</sequence>
<dbReference type="InterPro" id="IPR029079">
    <property type="entry name" value="Imm43"/>
</dbReference>
<comment type="caution">
    <text evidence="2">The sequence shown here is derived from an EMBL/GenBank/DDBJ whole genome shotgun (WGS) entry which is preliminary data.</text>
</comment>
<organism evidence="2 3">
    <name type="scientific">Lysinibacillus sphaericus</name>
    <name type="common">Bacillus sphaericus</name>
    <dbReference type="NCBI Taxonomy" id="1421"/>
    <lineage>
        <taxon>Bacteria</taxon>
        <taxon>Bacillati</taxon>
        <taxon>Bacillota</taxon>
        <taxon>Bacilli</taxon>
        <taxon>Bacillales</taxon>
        <taxon>Bacillaceae</taxon>
        <taxon>Lysinibacillus</taxon>
    </lineage>
</organism>
<proteinExistence type="predicted"/>